<dbReference type="EMBL" id="JAMRXG010000007">
    <property type="protein sequence ID" value="MCM6775497.1"/>
    <property type="molecule type" value="Genomic_DNA"/>
</dbReference>
<dbReference type="InterPro" id="IPR004378">
    <property type="entry name" value="F420H2_quin_Rdtase"/>
</dbReference>
<evidence type="ECO:0000313" key="2">
    <source>
        <dbReference type="Proteomes" id="UP001139157"/>
    </source>
</evidence>
<accession>A0A9X2E713</accession>
<sequence>MPLPQALARFNRRVTNRIASPVAGRSRGFGVVVHKGRKSGRIYRTPVTIFVRDGAYRIALTYGREVDWVKNILAAGTFELETGGQPLLLTDPVVRHDPAADWAPAGVRQLLRLVGAEYYLEARPA</sequence>
<name>A0A9X2E713_9NOCA</name>
<organism evidence="1 2">
    <name type="scientific">Nocardia pulmonis</name>
    <dbReference type="NCBI Taxonomy" id="2951408"/>
    <lineage>
        <taxon>Bacteria</taxon>
        <taxon>Bacillati</taxon>
        <taxon>Actinomycetota</taxon>
        <taxon>Actinomycetes</taxon>
        <taxon>Mycobacteriales</taxon>
        <taxon>Nocardiaceae</taxon>
        <taxon>Nocardia</taxon>
    </lineage>
</organism>
<proteinExistence type="predicted"/>
<dbReference type="Gene3D" id="2.30.110.10">
    <property type="entry name" value="Electron Transport, Fmn-binding Protein, Chain A"/>
    <property type="match status" value="1"/>
</dbReference>
<dbReference type="Proteomes" id="UP001139157">
    <property type="component" value="Unassembled WGS sequence"/>
</dbReference>
<dbReference type="RefSeq" id="WP_251913744.1">
    <property type="nucleotide sequence ID" value="NZ_JAMRXG010000007.1"/>
</dbReference>
<dbReference type="Pfam" id="PF04075">
    <property type="entry name" value="F420H2_quin_red"/>
    <property type="match status" value="1"/>
</dbReference>
<dbReference type="NCBIfam" id="TIGR00026">
    <property type="entry name" value="hi_GC_TIGR00026"/>
    <property type="match status" value="1"/>
</dbReference>
<evidence type="ECO:0000313" key="1">
    <source>
        <dbReference type="EMBL" id="MCM6775497.1"/>
    </source>
</evidence>
<protein>
    <submittedName>
        <fullName evidence="1">Nitroreductase family deazaflavin-dependent oxidoreductase</fullName>
    </submittedName>
</protein>
<dbReference type="InterPro" id="IPR012349">
    <property type="entry name" value="Split_barrel_FMN-bd"/>
</dbReference>
<dbReference type="AlphaFoldDB" id="A0A9X2E713"/>
<gene>
    <name evidence="1" type="ORF">NDR86_18650</name>
</gene>
<comment type="caution">
    <text evidence="1">The sequence shown here is derived from an EMBL/GenBank/DDBJ whole genome shotgun (WGS) entry which is preliminary data.</text>
</comment>
<dbReference type="GO" id="GO:0016491">
    <property type="term" value="F:oxidoreductase activity"/>
    <property type="evidence" value="ECO:0007669"/>
    <property type="project" value="InterPro"/>
</dbReference>
<reference evidence="1" key="1">
    <citation type="submission" date="2022-06" db="EMBL/GenBank/DDBJ databases">
        <title>Novel species in genus nocardia.</title>
        <authorList>
            <person name="Li F."/>
        </authorList>
    </citation>
    <scope>NUCLEOTIDE SEQUENCE</scope>
    <source>
        <strain evidence="1">CDC141</strain>
    </source>
</reference>
<keyword evidence="2" id="KW-1185">Reference proteome</keyword>